<evidence type="ECO:0000313" key="2">
    <source>
        <dbReference type="EMBL" id="BEI92656.1"/>
    </source>
</evidence>
<dbReference type="GeneID" id="85496526"/>
<dbReference type="Proteomes" id="UP001233271">
    <property type="component" value="Chromosome 5"/>
</dbReference>
<feature type="region of interest" description="Disordered" evidence="1">
    <location>
        <begin position="333"/>
        <end position="434"/>
    </location>
</feature>
<feature type="compositionally biased region" description="Low complexity" evidence="1">
    <location>
        <begin position="855"/>
        <end position="864"/>
    </location>
</feature>
<evidence type="ECO:0008006" key="4">
    <source>
        <dbReference type="Google" id="ProtNLM"/>
    </source>
</evidence>
<dbReference type="InterPro" id="IPR027267">
    <property type="entry name" value="AH/BAR_dom_sf"/>
</dbReference>
<feature type="compositionally biased region" description="Gly residues" evidence="1">
    <location>
        <begin position="368"/>
        <end position="377"/>
    </location>
</feature>
<dbReference type="EMBL" id="AP028216">
    <property type="protein sequence ID" value="BEI92656.1"/>
    <property type="molecule type" value="Genomic_DNA"/>
</dbReference>
<dbReference type="GO" id="GO:0070941">
    <property type="term" value="P:eisosome assembly"/>
    <property type="evidence" value="ECO:0007669"/>
    <property type="project" value="TreeGrafter"/>
</dbReference>
<feature type="region of interest" description="Disordered" evidence="1">
    <location>
        <begin position="447"/>
        <end position="762"/>
    </location>
</feature>
<feature type="region of interest" description="Disordered" evidence="1">
    <location>
        <begin position="812"/>
        <end position="864"/>
    </location>
</feature>
<dbReference type="PANTHER" id="PTHR31962:SF6">
    <property type="entry name" value="EISOSOME COMPONENT PIL1-DOMAIN-CONTAINING PROTEIN"/>
    <property type="match status" value="1"/>
</dbReference>
<gene>
    <name evidence="2" type="ORF">CcaverHIS019_0502840</name>
</gene>
<feature type="compositionally biased region" description="Polar residues" evidence="1">
    <location>
        <begin position="593"/>
        <end position="605"/>
    </location>
</feature>
<dbReference type="Pfam" id="PF13805">
    <property type="entry name" value="Pil1"/>
    <property type="match status" value="1"/>
</dbReference>
<name>A0AA48QWS7_9TREE</name>
<dbReference type="GO" id="GO:0005886">
    <property type="term" value="C:plasma membrane"/>
    <property type="evidence" value="ECO:0007669"/>
    <property type="project" value="TreeGrafter"/>
</dbReference>
<dbReference type="GO" id="GO:0036286">
    <property type="term" value="C:eisosome filament"/>
    <property type="evidence" value="ECO:0007669"/>
    <property type="project" value="TreeGrafter"/>
</dbReference>
<feature type="compositionally biased region" description="Basic and acidic residues" evidence="1">
    <location>
        <begin position="464"/>
        <end position="473"/>
    </location>
</feature>
<dbReference type="InterPro" id="IPR028245">
    <property type="entry name" value="PIL1/LSP1"/>
</dbReference>
<feature type="compositionally biased region" description="Polar residues" evidence="1">
    <location>
        <begin position="28"/>
        <end position="54"/>
    </location>
</feature>
<evidence type="ECO:0000256" key="1">
    <source>
        <dbReference type="SAM" id="MobiDB-lite"/>
    </source>
</evidence>
<evidence type="ECO:0000313" key="3">
    <source>
        <dbReference type="Proteomes" id="UP001233271"/>
    </source>
</evidence>
<dbReference type="AlphaFoldDB" id="A0AA48QWS7"/>
<dbReference type="Gene3D" id="1.20.1270.60">
    <property type="entry name" value="Arfaptin homology (AH) domain/BAR domain"/>
    <property type="match status" value="1"/>
</dbReference>
<dbReference type="GO" id="GO:0006897">
    <property type="term" value="P:endocytosis"/>
    <property type="evidence" value="ECO:0007669"/>
    <property type="project" value="TreeGrafter"/>
</dbReference>
<feature type="compositionally biased region" description="Pro residues" evidence="1">
    <location>
        <begin position="844"/>
        <end position="854"/>
    </location>
</feature>
<dbReference type="RefSeq" id="XP_060457921.1">
    <property type="nucleotide sequence ID" value="XM_060601426.1"/>
</dbReference>
<sequence>MTLRNASGKFSLPSFGRSKRDIQHESIPAQSRISSSTYNSGPAPTMTSGDSEPSSPRVPESMMSISTGGGGMGGAAPSSGPSAFDGIGRKLGKSIAHTSLLPSLGNQDLRPLQDIITSEKAIMGTCDRLATETATAATKLPLYGQSEGPDLQDVLSHSSTLLNQLSAAFRAFASHEASMRVCFKKVRAREEALDEMRRRRRTTGVKAEAAERKLAKMGPENKQLPAQTDLLERLRQDMRQMDSDIVHEETRLGDFKRQTVKEAMSYKFGGLEELGEKMCIIGELGKLLLEEIPLEETPPGYDRAPYNAYERTENTTKEAIKCLATVQFHAASAAPKPPGLPIMADSGSLRAPSFGRQDSAPRPTTLHTGGGHEGYGGYPTERKASGGPPQLPAIGETSYDGHRSTYSEFGGRLASNVDTPPGTVVRKAADSPNLDVHDYEWQQQMEMDEQRAQEQGASAPADTIVRDNSREPETQDYEWQQQMEMDAERARQEAAAPAVSPADTVSTQTQVRGPDEAEAESDHGTELAHNQPLAGWQPLKVESSGGTRGTTLHDGPSYQLRDEPGYTLPSIGHEPFSSDFLSTGDENRDVRPGSNNSGYYSSETTMPPPPGIRQSEDGEFSTPLSSPPPPAHLSSPPRTRLSEPSAYDGIAHPDEDTSAALAYASRMPPASPPSQYNYSDEPAMVDIPGDHRRSTPTQHPLAQYIPSVPPPAPSDLDRHNHPASVRESFTSQYPRDPRDSFAPSFMTRESMPPGSFGVRDAYARTSNGSIGDVNEASVVNIPAQSTPFTVQVPATAAGMMSAAAFRRAAKPRNSGIDFDVPTSPVQRPLPAPPTSAPMQVPGAPRTPSPPPYDPSGPYDARSPQ</sequence>
<reference evidence="2" key="1">
    <citation type="journal article" date="2023" name="BMC Genomics">
        <title>Chromosome-level genome assemblies of Cutaneotrichosporon spp. (Trichosporonales, Basidiomycota) reveal imbalanced evolution between nucleotide sequences and chromosome synteny.</title>
        <authorList>
            <person name="Kobayashi Y."/>
            <person name="Kayamori A."/>
            <person name="Aoki K."/>
            <person name="Shiwa Y."/>
            <person name="Matsutani M."/>
            <person name="Fujita N."/>
            <person name="Sugita T."/>
            <person name="Iwasaki W."/>
            <person name="Tanaka N."/>
            <person name="Takashima M."/>
        </authorList>
    </citation>
    <scope>NUCLEOTIDE SEQUENCE</scope>
    <source>
        <strain evidence="2">HIS019</strain>
    </source>
</reference>
<protein>
    <recommendedName>
        <fullName evidence="4">Eisosome component PIL1-domain-containing protein</fullName>
    </recommendedName>
</protein>
<dbReference type="KEGG" id="ccac:CcaHIS019_0502840"/>
<dbReference type="PANTHER" id="PTHR31962">
    <property type="entry name" value="SPHINGOLIPID LONG CHAIN BASE-RESPONSIVE PROTEIN PIL1"/>
    <property type="match status" value="1"/>
</dbReference>
<dbReference type="GO" id="GO:0008289">
    <property type="term" value="F:lipid binding"/>
    <property type="evidence" value="ECO:0007669"/>
    <property type="project" value="TreeGrafter"/>
</dbReference>
<keyword evidence="3" id="KW-1185">Reference proteome</keyword>
<proteinExistence type="predicted"/>
<feature type="region of interest" description="Disordered" evidence="1">
    <location>
        <begin position="1"/>
        <end position="85"/>
    </location>
</feature>
<feature type="compositionally biased region" description="Low complexity" evidence="1">
    <location>
        <begin position="493"/>
        <end position="506"/>
    </location>
</feature>
<accession>A0AA48QWS7</accession>
<organism evidence="2 3">
    <name type="scientific">Cutaneotrichosporon cavernicola</name>
    <dbReference type="NCBI Taxonomy" id="279322"/>
    <lineage>
        <taxon>Eukaryota</taxon>
        <taxon>Fungi</taxon>
        <taxon>Dikarya</taxon>
        <taxon>Basidiomycota</taxon>
        <taxon>Agaricomycotina</taxon>
        <taxon>Tremellomycetes</taxon>
        <taxon>Trichosporonales</taxon>
        <taxon>Trichosporonaceae</taxon>
        <taxon>Cutaneotrichosporon</taxon>
    </lineage>
</organism>